<evidence type="ECO:0000256" key="9">
    <source>
        <dbReference type="SAM" id="SignalP"/>
    </source>
</evidence>
<dbReference type="GO" id="GO:0004497">
    <property type="term" value="F:monooxygenase activity"/>
    <property type="evidence" value="ECO:0007669"/>
    <property type="project" value="UniProtKB-KW"/>
</dbReference>
<dbReference type="Pfam" id="PF00067">
    <property type="entry name" value="p450"/>
    <property type="match status" value="1"/>
</dbReference>
<accession>A0AAW1H431</accession>
<dbReference type="InterPro" id="IPR017972">
    <property type="entry name" value="Cyt_P450_CS"/>
</dbReference>
<dbReference type="AlphaFoldDB" id="A0AAW1H431"/>
<dbReference type="FunFam" id="1.10.630.10:FF:000163">
    <property type="entry name" value="Geraniol 8-hydroxylase"/>
    <property type="match status" value="1"/>
</dbReference>
<dbReference type="EMBL" id="JBDFQZ010000013">
    <property type="protein sequence ID" value="KAK9668240.1"/>
    <property type="molecule type" value="Genomic_DNA"/>
</dbReference>
<evidence type="ECO:0000256" key="2">
    <source>
        <dbReference type="ARBA" id="ARBA00022617"/>
    </source>
</evidence>
<dbReference type="PANTHER" id="PTHR47950">
    <property type="entry name" value="CYTOCHROME P450, FAMILY 76, SUBFAMILY C, POLYPEPTIDE 5-RELATED"/>
    <property type="match status" value="1"/>
</dbReference>
<comment type="caution">
    <text evidence="10">The sequence shown here is derived from an EMBL/GenBank/DDBJ whole genome shotgun (WGS) entry which is preliminary data.</text>
</comment>
<name>A0AAW1H431_SAPOF</name>
<evidence type="ECO:0000256" key="7">
    <source>
        <dbReference type="PIRSR" id="PIRSR602401-1"/>
    </source>
</evidence>
<evidence type="ECO:0000256" key="4">
    <source>
        <dbReference type="ARBA" id="ARBA00023002"/>
    </source>
</evidence>
<organism evidence="10 11">
    <name type="scientific">Saponaria officinalis</name>
    <name type="common">Common soapwort</name>
    <name type="synonym">Lychnis saponaria</name>
    <dbReference type="NCBI Taxonomy" id="3572"/>
    <lineage>
        <taxon>Eukaryota</taxon>
        <taxon>Viridiplantae</taxon>
        <taxon>Streptophyta</taxon>
        <taxon>Embryophyta</taxon>
        <taxon>Tracheophyta</taxon>
        <taxon>Spermatophyta</taxon>
        <taxon>Magnoliopsida</taxon>
        <taxon>eudicotyledons</taxon>
        <taxon>Gunneridae</taxon>
        <taxon>Pentapetalae</taxon>
        <taxon>Caryophyllales</taxon>
        <taxon>Caryophyllaceae</taxon>
        <taxon>Caryophylleae</taxon>
        <taxon>Saponaria</taxon>
    </lineage>
</organism>
<keyword evidence="6 8" id="KW-0503">Monooxygenase</keyword>
<evidence type="ECO:0000256" key="3">
    <source>
        <dbReference type="ARBA" id="ARBA00022723"/>
    </source>
</evidence>
<dbReference type="GO" id="GO:0016705">
    <property type="term" value="F:oxidoreductase activity, acting on paired donors, with incorporation or reduction of molecular oxygen"/>
    <property type="evidence" value="ECO:0007669"/>
    <property type="project" value="InterPro"/>
</dbReference>
<dbReference type="PRINTS" id="PR00463">
    <property type="entry name" value="EP450I"/>
</dbReference>
<protein>
    <submittedName>
        <fullName evidence="10">Uncharacterized protein</fullName>
    </submittedName>
</protein>
<keyword evidence="2 7" id="KW-0349">Heme</keyword>
<comment type="cofactor">
    <cofactor evidence="7">
        <name>heme</name>
        <dbReference type="ChEBI" id="CHEBI:30413"/>
    </cofactor>
</comment>
<keyword evidence="9" id="KW-0732">Signal</keyword>
<dbReference type="CDD" id="cd11073">
    <property type="entry name" value="CYP76-like"/>
    <property type="match status" value="1"/>
</dbReference>
<dbReference type="PROSITE" id="PS00086">
    <property type="entry name" value="CYTOCHROME_P450"/>
    <property type="match status" value="1"/>
</dbReference>
<reference evidence="10" key="1">
    <citation type="submission" date="2024-03" db="EMBL/GenBank/DDBJ databases">
        <title>WGS assembly of Saponaria officinalis var. Norfolk2.</title>
        <authorList>
            <person name="Jenkins J."/>
            <person name="Shu S."/>
            <person name="Grimwood J."/>
            <person name="Barry K."/>
            <person name="Goodstein D."/>
            <person name="Schmutz J."/>
            <person name="Leebens-Mack J."/>
            <person name="Osbourn A."/>
        </authorList>
    </citation>
    <scope>NUCLEOTIDE SEQUENCE [LARGE SCALE GENOMIC DNA]</scope>
    <source>
        <strain evidence="10">JIC</strain>
    </source>
</reference>
<comment type="similarity">
    <text evidence="1 8">Belongs to the cytochrome P450 family.</text>
</comment>
<evidence type="ECO:0000313" key="10">
    <source>
        <dbReference type="EMBL" id="KAK9668240.1"/>
    </source>
</evidence>
<dbReference type="SUPFAM" id="SSF48264">
    <property type="entry name" value="Cytochrome P450"/>
    <property type="match status" value="1"/>
</dbReference>
<feature type="chain" id="PRO_5043968286" evidence="9">
    <location>
        <begin position="23"/>
        <end position="492"/>
    </location>
</feature>
<evidence type="ECO:0000256" key="6">
    <source>
        <dbReference type="ARBA" id="ARBA00023033"/>
    </source>
</evidence>
<dbReference type="InterPro" id="IPR036396">
    <property type="entry name" value="Cyt_P450_sf"/>
</dbReference>
<dbReference type="Proteomes" id="UP001443914">
    <property type="component" value="Unassembled WGS sequence"/>
</dbReference>
<feature type="binding site" description="axial binding residue" evidence="7">
    <location>
        <position position="435"/>
    </location>
    <ligand>
        <name>heme</name>
        <dbReference type="ChEBI" id="CHEBI:30413"/>
    </ligand>
    <ligandPart>
        <name>Fe</name>
        <dbReference type="ChEBI" id="CHEBI:18248"/>
    </ligandPart>
</feature>
<dbReference type="InterPro" id="IPR001128">
    <property type="entry name" value="Cyt_P450"/>
</dbReference>
<sequence length="492" mass="55583">MDYLSIVLCLLLAWVAVHRLLSRGRYSKSKTTILPPGPRPLPIFGNLFSLGNKPHSSLAELARIHGPLMLLQLGRVPTVVISSAVMAKEALQKNDIAFSSRYIIDSIRAVNHHENSVAWLPVESQWRNLRKICYFHVVSTSRLDACQSLRRDKLKHLLSYVKNCSDAQVAINIGQATFTTALNFLSSTFFSMDMGDPTSEFALQFRNTIRDYIDPQGIRRRTSVHLQKMIDLFQKLIDERLQGERPLESMQAGNDVLDELLGINQEKTAEIEPSMIPHLLFDLFAAGTDTTSSTLEWAMAELLHNPEKLKKAQLELQEIVGKGNTLEESDISQLPYLQAGRLVAIIKETLRPRSFRLHPPVPLLLPRKVDSDVRLFRFTVPKNAQVIVNAWAIGRDPEIWQKPDLFEPERFLGSKIDVKGRDFELIPFGAGRRICAGLPLATRMMPLMLGSLIHGFNWKLNGGVLPEDMNMEEKLGITLEKAQRLYAIPVRV</sequence>
<gene>
    <name evidence="10" type="ORF">RND81_13G043900</name>
</gene>
<dbReference type="GO" id="GO:0020037">
    <property type="term" value="F:heme binding"/>
    <property type="evidence" value="ECO:0007669"/>
    <property type="project" value="InterPro"/>
</dbReference>
<keyword evidence="5 7" id="KW-0408">Iron</keyword>
<evidence type="ECO:0000256" key="5">
    <source>
        <dbReference type="ARBA" id="ARBA00023004"/>
    </source>
</evidence>
<keyword evidence="11" id="KW-1185">Reference proteome</keyword>
<keyword evidence="4 8" id="KW-0560">Oxidoreductase</keyword>
<dbReference type="InterPro" id="IPR002401">
    <property type="entry name" value="Cyt_P450_E_grp-I"/>
</dbReference>
<dbReference type="PANTHER" id="PTHR47950:SF4">
    <property type="entry name" value="GERANIOL 8-HYDROXYLASE-LIKE"/>
    <property type="match status" value="1"/>
</dbReference>
<evidence type="ECO:0000313" key="11">
    <source>
        <dbReference type="Proteomes" id="UP001443914"/>
    </source>
</evidence>
<evidence type="ECO:0000256" key="1">
    <source>
        <dbReference type="ARBA" id="ARBA00010617"/>
    </source>
</evidence>
<evidence type="ECO:0000256" key="8">
    <source>
        <dbReference type="RuleBase" id="RU000461"/>
    </source>
</evidence>
<dbReference type="Gene3D" id="1.10.630.10">
    <property type="entry name" value="Cytochrome P450"/>
    <property type="match status" value="1"/>
</dbReference>
<dbReference type="GO" id="GO:0005506">
    <property type="term" value="F:iron ion binding"/>
    <property type="evidence" value="ECO:0007669"/>
    <property type="project" value="InterPro"/>
</dbReference>
<feature type="signal peptide" evidence="9">
    <location>
        <begin position="1"/>
        <end position="22"/>
    </location>
</feature>
<proteinExistence type="inferred from homology"/>
<keyword evidence="3 7" id="KW-0479">Metal-binding</keyword>
<dbReference type="PRINTS" id="PR00385">
    <property type="entry name" value="P450"/>
</dbReference>